<evidence type="ECO:0000256" key="6">
    <source>
        <dbReference type="ARBA" id="ARBA00022898"/>
    </source>
</evidence>
<evidence type="ECO:0000313" key="13">
    <source>
        <dbReference type="Proteomes" id="UP001446205"/>
    </source>
</evidence>
<keyword evidence="5" id="KW-0479">Metal-binding</keyword>
<dbReference type="PIRSF" id="PIRSF005572">
    <property type="entry name" value="NifS"/>
    <property type="match status" value="1"/>
</dbReference>
<proteinExistence type="inferred from homology"/>
<accession>A0ABU9DDY8</accession>
<organism evidence="12 13">
    <name type="scientific">Thermithiobacillus plumbiphilus</name>
    <dbReference type="NCBI Taxonomy" id="1729899"/>
    <lineage>
        <taxon>Bacteria</taxon>
        <taxon>Pseudomonadati</taxon>
        <taxon>Pseudomonadota</taxon>
        <taxon>Acidithiobacillia</taxon>
        <taxon>Acidithiobacillales</taxon>
        <taxon>Thermithiobacillaceae</taxon>
        <taxon>Thermithiobacillus</taxon>
    </lineage>
</organism>
<dbReference type="Gene3D" id="3.40.640.10">
    <property type="entry name" value="Type I PLP-dependent aspartate aminotransferase-like (Major domain)"/>
    <property type="match status" value="1"/>
</dbReference>
<dbReference type="Gene3D" id="3.90.1150.10">
    <property type="entry name" value="Aspartate Aminotransferase, domain 1"/>
    <property type="match status" value="1"/>
</dbReference>
<dbReference type="EMBL" id="JBBPCO010000014">
    <property type="protein sequence ID" value="MEK8090673.1"/>
    <property type="molecule type" value="Genomic_DNA"/>
</dbReference>
<dbReference type="InterPro" id="IPR016454">
    <property type="entry name" value="Cysteine_dSase"/>
</dbReference>
<evidence type="ECO:0000256" key="2">
    <source>
        <dbReference type="ARBA" id="ARBA00006490"/>
    </source>
</evidence>
<keyword evidence="6" id="KW-0663">Pyridoxal phosphate</keyword>
<dbReference type="InterPro" id="IPR000192">
    <property type="entry name" value="Aminotrans_V_dom"/>
</dbReference>
<dbReference type="SUPFAM" id="SSF53383">
    <property type="entry name" value="PLP-dependent transferases"/>
    <property type="match status" value="1"/>
</dbReference>
<comment type="similarity">
    <text evidence="2">Belongs to the class-V pyridoxal-phosphate-dependent aminotransferase family. NifS/IscS subfamily.</text>
</comment>
<evidence type="ECO:0000256" key="4">
    <source>
        <dbReference type="ARBA" id="ARBA00022679"/>
    </source>
</evidence>
<keyword evidence="7" id="KW-0408">Iron</keyword>
<dbReference type="PANTHER" id="PTHR11601">
    <property type="entry name" value="CYSTEINE DESULFURYLASE FAMILY MEMBER"/>
    <property type="match status" value="1"/>
</dbReference>
<keyword evidence="13" id="KW-1185">Reference proteome</keyword>
<dbReference type="PROSITE" id="PS00595">
    <property type="entry name" value="AA_TRANSFER_CLASS_5"/>
    <property type="match status" value="1"/>
</dbReference>
<feature type="domain" description="Aminotransferase class V" evidence="11">
    <location>
        <begin position="1"/>
        <end position="362"/>
    </location>
</feature>
<dbReference type="InterPro" id="IPR015424">
    <property type="entry name" value="PyrdxlP-dep_Trfase"/>
</dbReference>
<dbReference type="Gene3D" id="1.10.260.50">
    <property type="match status" value="1"/>
</dbReference>
<name>A0ABU9DDY8_9PROT</name>
<comment type="caution">
    <text evidence="12">The sequence shown here is derived from an EMBL/GenBank/DDBJ whole genome shotgun (WGS) entry which is preliminary data.</text>
</comment>
<keyword evidence="8" id="KW-0411">Iron-sulfur</keyword>
<evidence type="ECO:0000256" key="3">
    <source>
        <dbReference type="ARBA" id="ARBA00012239"/>
    </source>
</evidence>
<evidence type="ECO:0000256" key="7">
    <source>
        <dbReference type="ARBA" id="ARBA00023004"/>
    </source>
</evidence>
<keyword evidence="4" id="KW-0808">Transferase</keyword>
<dbReference type="PANTHER" id="PTHR11601:SF34">
    <property type="entry name" value="CYSTEINE DESULFURASE"/>
    <property type="match status" value="1"/>
</dbReference>
<evidence type="ECO:0000256" key="5">
    <source>
        <dbReference type="ARBA" id="ARBA00022723"/>
    </source>
</evidence>
<evidence type="ECO:0000256" key="10">
    <source>
        <dbReference type="RuleBase" id="RU004504"/>
    </source>
</evidence>
<evidence type="ECO:0000313" key="12">
    <source>
        <dbReference type="EMBL" id="MEK8090673.1"/>
    </source>
</evidence>
<dbReference type="Pfam" id="PF00266">
    <property type="entry name" value="Aminotran_5"/>
    <property type="match status" value="1"/>
</dbReference>
<dbReference type="InterPro" id="IPR015421">
    <property type="entry name" value="PyrdxlP-dep_Trfase_major"/>
</dbReference>
<evidence type="ECO:0000259" key="11">
    <source>
        <dbReference type="Pfam" id="PF00266"/>
    </source>
</evidence>
<evidence type="ECO:0000256" key="9">
    <source>
        <dbReference type="ARBA" id="ARBA00050776"/>
    </source>
</evidence>
<dbReference type="EC" id="2.8.1.7" evidence="3"/>
<dbReference type="RefSeq" id="WP_341371728.1">
    <property type="nucleotide sequence ID" value="NZ_JBBPCO010000014.1"/>
</dbReference>
<dbReference type="InterPro" id="IPR020578">
    <property type="entry name" value="Aminotrans_V_PyrdxlP_BS"/>
</dbReference>
<evidence type="ECO:0000256" key="8">
    <source>
        <dbReference type="ARBA" id="ARBA00023014"/>
    </source>
</evidence>
<gene>
    <name evidence="12" type="ORF">WOB96_13020</name>
</gene>
<reference evidence="12 13" key="1">
    <citation type="submission" date="2024-04" db="EMBL/GenBank/DDBJ databases">
        <authorList>
            <person name="Abashina T."/>
            <person name="Shaikin A."/>
        </authorList>
    </citation>
    <scope>NUCLEOTIDE SEQUENCE [LARGE SCALE GENOMIC DNA]</scope>
    <source>
        <strain evidence="12 13">AAFK</strain>
    </source>
</reference>
<comment type="catalytic activity">
    <reaction evidence="9">
        <text>(sulfur carrier)-H + L-cysteine = (sulfur carrier)-SH + L-alanine</text>
        <dbReference type="Rhea" id="RHEA:43892"/>
        <dbReference type="Rhea" id="RHEA-COMP:14737"/>
        <dbReference type="Rhea" id="RHEA-COMP:14739"/>
        <dbReference type="ChEBI" id="CHEBI:29917"/>
        <dbReference type="ChEBI" id="CHEBI:35235"/>
        <dbReference type="ChEBI" id="CHEBI:57972"/>
        <dbReference type="ChEBI" id="CHEBI:64428"/>
        <dbReference type="EC" id="2.8.1.7"/>
    </reaction>
</comment>
<evidence type="ECO:0000256" key="1">
    <source>
        <dbReference type="ARBA" id="ARBA00001933"/>
    </source>
</evidence>
<dbReference type="InterPro" id="IPR015422">
    <property type="entry name" value="PyrdxlP-dep_Trfase_small"/>
</dbReference>
<comment type="cofactor">
    <cofactor evidence="1 10">
        <name>pyridoxal 5'-phosphate</name>
        <dbReference type="ChEBI" id="CHEBI:597326"/>
    </cofactor>
</comment>
<protein>
    <recommendedName>
        <fullName evidence="3">cysteine desulfurase</fullName>
        <ecNumber evidence="3">2.8.1.7</ecNumber>
    </recommendedName>
</protein>
<dbReference type="Proteomes" id="UP001446205">
    <property type="component" value="Unassembled WGS sequence"/>
</dbReference>
<sequence>MYLDHNATTPVDPQVLEAMLPHLQGCCGNPSSVHKAGRIARAAVDEAREQVASLVGVQASQVVFTASGTEANNMALKGVAALKGRDAALLVSAIEHPSVAQVASALARQGWPVQRVAPDVHGLVQAEAVAEAMPAACGLVSVMLANNETGAIQDVAAIARIARARGALVHTDAVQALGKMPVDFGALGVHMMSLSAHKIYGPKGVGALVLDKRTALEPLLHGGGHERRRRAGTENVAAIVGFGKAAVLAQERLDADMAQQSALRDRLIQAARAAVPDMVVFAEDAPRLCNTVALGVPGIEGETLLMSLDLMDIMVSSGSACSSGSLDPSPALLAMGVPVDVARSAIRVSLGRDTSVADIDRFVSVLRQQVERLRNLSRIAG</sequence>